<evidence type="ECO:0000313" key="2">
    <source>
        <dbReference type="Proteomes" id="UP001150924"/>
    </source>
</evidence>
<dbReference type="InterPro" id="IPR008969">
    <property type="entry name" value="CarboxyPept-like_regulatory"/>
</dbReference>
<reference evidence="1" key="1">
    <citation type="submission" date="2022-11" db="EMBL/GenBank/DDBJ databases">
        <title>Minimal conservation of predation-associated metabolite biosynthetic gene clusters underscores biosynthetic potential of Myxococcota including descriptions for ten novel species: Archangium lansinium sp. nov., Myxococcus landrumus sp. nov., Nannocystis bai.</title>
        <authorList>
            <person name="Ahearne A."/>
            <person name="Stevens C."/>
            <person name="Phillips K."/>
        </authorList>
    </citation>
    <scope>NUCLEOTIDE SEQUENCE</scope>
    <source>
        <strain evidence="1">Na p29</strain>
    </source>
</reference>
<name>A0A9X3J486_9BACT</name>
<dbReference type="PROSITE" id="PS51257">
    <property type="entry name" value="PROKAR_LIPOPROTEIN"/>
    <property type="match status" value="1"/>
</dbReference>
<evidence type="ECO:0008006" key="3">
    <source>
        <dbReference type="Google" id="ProtNLM"/>
    </source>
</evidence>
<sequence length="528" mass="54074">MRKILVLTYGSMLTFGLASCGEKQLDVTEPSEKGGPCDPLIDPATANGPHCVEGLACDPVAGETDAWVCGEPLQIHGMVIDLQTGEPLEGALVNGQDRTGAPLGEVAVTDAMGHYELQVSAPRQPDGELASDVDYTLQAFARDYLPFPSGIRVALPIHAAEATYDEALKASVIEGPLTTVGLVMLPDALRGGVTVTGTVGGIDPGGTLVVAEGVSGDALAQYGVADRTGAYTIFNVQAGAASIRGYRRGLELAATATTVAAADLEKVDLTAVAEGEENLGAVSGTVQIVNAPGGSVTSVVLVPVSVFNATLERGPVPFGLRSPDPGVEPDVTGTFRIPGVPAGTYKVLAAFENDRLVRDPDSSIGGTELQEVTVAAGEAVTVDAGFKITEALAVVAPGAEEPTATSATPTFEFADDSSEKGYIVRVFDVFGKLVWENAMLPGVSGAKTVGVPYEGPALTKGSIIGPGRSRSTATGCRCRPPRICAACSWSNDHRRSAGRARPAGSAVADDTCCSASGGSRENGDCLFA</sequence>
<protein>
    <recommendedName>
        <fullName evidence="3">Carboxypeptidase regulatory-like domain-containing protein</fullName>
    </recommendedName>
</protein>
<dbReference type="AlphaFoldDB" id="A0A9X3J486"/>
<proteinExistence type="predicted"/>
<accession>A0A9X3J486</accession>
<organism evidence="1 2">
    <name type="scientific">Nannocystis pusilla</name>
    <dbReference type="NCBI Taxonomy" id="889268"/>
    <lineage>
        <taxon>Bacteria</taxon>
        <taxon>Pseudomonadati</taxon>
        <taxon>Myxococcota</taxon>
        <taxon>Polyangia</taxon>
        <taxon>Nannocystales</taxon>
        <taxon>Nannocystaceae</taxon>
        <taxon>Nannocystis</taxon>
    </lineage>
</organism>
<dbReference type="EMBL" id="JAPNKE010000002">
    <property type="protein sequence ID" value="MCY1014050.1"/>
    <property type="molecule type" value="Genomic_DNA"/>
</dbReference>
<dbReference type="RefSeq" id="WP_267778265.1">
    <property type="nucleotide sequence ID" value="NZ_JAPNKE010000002.1"/>
</dbReference>
<dbReference type="Proteomes" id="UP001150924">
    <property type="component" value="Unassembled WGS sequence"/>
</dbReference>
<comment type="caution">
    <text evidence="1">The sequence shown here is derived from an EMBL/GenBank/DDBJ whole genome shotgun (WGS) entry which is preliminary data.</text>
</comment>
<keyword evidence="2" id="KW-1185">Reference proteome</keyword>
<dbReference type="SUPFAM" id="SSF49464">
    <property type="entry name" value="Carboxypeptidase regulatory domain-like"/>
    <property type="match status" value="1"/>
</dbReference>
<gene>
    <name evidence="1" type="ORF">OV079_52735</name>
</gene>
<dbReference type="Gene3D" id="2.60.40.1120">
    <property type="entry name" value="Carboxypeptidase-like, regulatory domain"/>
    <property type="match status" value="1"/>
</dbReference>
<evidence type="ECO:0000313" key="1">
    <source>
        <dbReference type="EMBL" id="MCY1014050.1"/>
    </source>
</evidence>